<keyword evidence="4" id="KW-1185">Reference proteome</keyword>
<comment type="similarity">
    <text evidence="1">Belongs to the F420H(2)-dependent quinone reductase family.</text>
</comment>
<dbReference type="OrthoDB" id="8225825at2"/>
<evidence type="ECO:0000313" key="3">
    <source>
        <dbReference type="EMBL" id="SNR41368.1"/>
    </source>
</evidence>
<gene>
    <name evidence="3" type="ORF">SAMN06265360_105102</name>
</gene>
<dbReference type="PANTHER" id="PTHR39428">
    <property type="entry name" value="F420H(2)-DEPENDENT QUINONE REDUCTASE RV1261C"/>
    <property type="match status" value="1"/>
</dbReference>
<proteinExistence type="inferred from homology"/>
<dbReference type="AlphaFoldDB" id="A0A238W4E7"/>
<dbReference type="GO" id="GO:0005886">
    <property type="term" value="C:plasma membrane"/>
    <property type="evidence" value="ECO:0007669"/>
    <property type="project" value="TreeGrafter"/>
</dbReference>
<accession>A0A238W4E7</accession>
<dbReference type="Gene3D" id="2.30.110.10">
    <property type="entry name" value="Electron Transport, Fmn-binding Protein, Chain A"/>
    <property type="match status" value="1"/>
</dbReference>
<dbReference type="Proteomes" id="UP000198348">
    <property type="component" value="Unassembled WGS sequence"/>
</dbReference>
<evidence type="ECO:0000256" key="2">
    <source>
        <dbReference type="ARBA" id="ARBA00049106"/>
    </source>
</evidence>
<reference evidence="3 4" key="1">
    <citation type="submission" date="2017-06" db="EMBL/GenBank/DDBJ databases">
        <authorList>
            <person name="Kim H.J."/>
            <person name="Triplett B.A."/>
        </authorList>
    </citation>
    <scope>NUCLEOTIDE SEQUENCE [LARGE SCALE GENOMIC DNA]</scope>
    <source>
        <strain evidence="3 4">DSM 45207</strain>
    </source>
</reference>
<name>A0A238W4E7_9PSEU</name>
<dbReference type="EMBL" id="FZNW01000005">
    <property type="protein sequence ID" value="SNR41368.1"/>
    <property type="molecule type" value="Genomic_DNA"/>
</dbReference>
<dbReference type="RefSeq" id="WP_089300435.1">
    <property type="nucleotide sequence ID" value="NZ_FZNW01000005.1"/>
</dbReference>
<evidence type="ECO:0000313" key="4">
    <source>
        <dbReference type="Proteomes" id="UP000198348"/>
    </source>
</evidence>
<protein>
    <submittedName>
        <fullName evidence="3">Deazaflavin-dependent oxidoreductase, nitroreductase family</fullName>
    </submittedName>
</protein>
<dbReference type="GO" id="GO:0016491">
    <property type="term" value="F:oxidoreductase activity"/>
    <property type="evidence" value="ECO:0007669"/>
    <property type="project" value="InterPro"/>
</dbReference>
<dbReference type="PANTHER" id="PTHR39428:SF1">
    <property type="entry name" value="F420H(2)-DEPENDENT QUINONE REDUCTASE RV1261C"/>
    <property type="match status" value="1"/>
</dbReference>
<organism evidence="3 4">
    <name type="scientific">Haloechinothrix alba</name>
    <dbReference type="NCBI Taxonomy" id="664784"/>
    <lineage>
        <taxon>Bacteria</taxon>
        <taxon>Bacillati</taxon>
        <taxon>Actinomycetota</taxon>
        <taxon>Actinomycetes</taxon>
        <taxon>Pseudonocardiales</taxon>
        <taxon>Pseudonocardiaceae</taxon>
        <taxon>Haloechinothrix</taxon>
    </lineage>
</organism>
<dbReference type="SUPFAM" id="SSF50475">
    <property type="entry name" value="FMN-binding split barrel"/>
    <property type="match status" value="1"/>
</dbReference>
<sequence>MLFGDEHVRRYEETDGEVGHIWLKDTPVLILTTTGRKSGATRKSALIYQEYGDSYVVVASKGGADTHPDWYLNLRENPRVEVQVGAETFAAEARTADAEERAELWPRMAGVWPDYDKYQASTDREIPVVVLDRV</sequence>
<comment type="catalytic activity">
    <reaction evidence="2">
        <text>oxidized coenzyme F420-(gamma-L-Glu)(n) + a quinol + H(+) = reduced coenzyme F420-(gamma-L-Glu)(n) + a quinone</text>
        <dbReference type="Rhea" id="RHEA:39663"/>
        <dbReference type="Rhea" id="RHEA-COMP:12939"/>
        <dbReference type="Rhea" id="RHEA-COMP:14378"/>
        <dbReference type="ChEBI" id="CHEBI:15378"/>
        <dbReference type="ChEBI" id="CHEBI:24646"/>
        <dbReference type="ChEBI" id="CHEBI:132124"/>
        <dbReference type="ChEBI" id="CHEBI:133980"/>
        <dbReference type="ChEBI" id="CHEBI:139511"/>
    </reaction>
</comment>
<evidence type="ECO:0000256" key="1">
    <source>
        <dbReference type="ARBA" id="ARBA00008710"/>
    </source>
</evidence>
<dbReference type="InterPro" id="IPR004378">
    <property type="entry name" value="F420H2_quin_Rdtase"/>
</dbReference>
<dbReference type="GO" id="GO:0070967">
    <property type="term" value="F:coenzyme F420 binding"/>
    <property type="evidence" value="ECO:0007669"/>
    <property type="project" value="TreeGrafter"/>
</dbReference>
<dbReference type="NCBIfam" id="TIGR00026">
    <property type="entry name" value="hi_GC_TIGR00026"/>
    <property type="match status" value="1"/>
</dbReference>
<dbReference type="Pfam" id="PF04075">
    <property type="entry name" value="F420H2_quin_red"/>
    <property type="match status" value="1"/>
</dbReference>
<dbReference type="InterPro" id="IPR012349">
    <property type="entry name" value="Split_barrel_FMN-bd"/>
</dbReference>